<dbReference type="InterPro" id="IPR015897">
    <property type="entry name" value="CHK_kinase-like"/>
</dbReference>
<evidence type="ECO:0000313" key="3">
    <source>
        <dbReference type="Proteomes" id="UP000265631"/>
    </source>
</evidence>
<dbReference type="InterPro" id="IPR004119">
    <property type="entry name" value="EcKL"/>
</dbReference>
<dbReference type="Pfam" id="PF02958">
    <property type="entry name" value="EcKL"/>
    <property type="match status" value="1"/>
</dbReference>
<dbReference type="SUPFAM" id="SSF56112">
    <property type="entry name" value="Protein kinase-like (PK-like)"/>
    <property type="match status" value="1"/>
</dbReference>
<dbReference type="AlphaFoldDB" id="A0A395MWC7"/>
<keyword evidence="3" id="KW-1185">Reference proteome</keyword>
<evidence type="ECO:0000313" key="2">
    <source>
        <dbReference type="EMBL" id="RFN52047.1"/>
    </source>
</evidence>
<comment type="caution">
    <text evidence="2">The sequence shown here is derived from an EMBL/GenBank/DDBJ whole genome shotgun (WGS) entry which is preliminary data.</text>
</comment>
<reference evidence="2 3" key="1">
    <citation type="journal article" date="2018" name="PLoS Pathog.">
        <title>Evolution of structural diversity of trichothecenes, a family of toxins produced by plant pathogenic and entomopathogenic fungi.</title>
        <authorList>
            <person name="Proctor R.H."/>
            <person name="McCormick S.P."/>
            <person name="Kim H.S."/>
            <person name="Cardoza R.E."/>
            <person name="Stanley A.M."/>
            <person name="Lindo L."/>
            <person name="Kelly A."/>
            <person name="Brown D.W."/>
            <person name="Lee T."/>
            <person name="Vaughan M.M."/>
            <person name="Alexander N.J."/>
            <person name="Busman M."/>
            <person name="Gutierrez S."/>
        </authorList>
    </citation>
    <scope>NUCLEOTIDE SEQUENCE [LARGE SCALE GENOMIC DNA]</scope>
    <source>
        <strain evidence="2 3">NRRL 13405</strain>
    </source>
</reference>
<proteinExistence type="predicted"/>
<dbReference type="SMART" id="SM00587">
    <property type="entry name" value="CHK"/>
    <property type="match status" value="1"/>
</dbReference>
<organism evidence="2 3">
    <name type="scientific">Fusarium flagelliforme</name>
    <dbReference type="NCBI Taxonomy" id="2675880"/>
    <lineage>
        <taxon>Eukaryota</taxon>
        <taxon>Fungi</taxon>
        <taxon>Dikarya</taxon>
        <taxon>Ascomycota</taxon>
        <taxon>Pezizomycotina</taxon>
        <taxon>Sordariomycetes</taxon>
        <taxon>Hypocreomycetidae</taxon>
        <taxon>Hypocreales</taxon>
        <taxon>Nectriaceae</taxon>
        <taxon>Fusarium</taxon>
        <taxon>Fusarium incarnatum-equiseti species complex</taxon>
    </lineage>
</organism>
<gene>
    <name evidence="2" type="ORF">FIE12Z_3599</name>
</gene>
<dbReference type="EMBL" id="PXXK01000077">
    <property type="protein sequence ID" value="RFN52047.1"/>
    <property type="molecule type" value="Genomic_DNA"/>
</dbReference>
<evidence type="ECO:0000259" key="1">
    <source>
        <dbReference type="SMART" id="SM00587"/>
    </source>
</evidence>
<sequence length="373" mass="41985">MSESLVTGSKPLRADFDSDNALPMTPEEVTSAWLSSALGVTVTQFEITSVIHGTASKLFLNLTFDDNVKTEISNKVVVKGGFNPAIRVAFPEMWATYRREAEFYYHVAPHTNMLLPRLWFAGTDTVNGQGIVIMSDVSSEATFGTMLEPWTPERVGEGLKQLASLHAKTWNTKEEEYPWLFGKDGAKLENPVRNIILALLEPAPWGARFGDDKVRPPVARELLDPDRIKRAFRALWTFADADQKYFSLIHGDDHIGNTLVFKDGTPGFIDWQGLQYGPSVLDVSYFLTGCLTVEDRREHERRLVEIYLEALHKEGGPKMTRGDIWGDYRRYCMQGFLWAMTPQAMQPDDPVFAMAERFSAAIMDHGSLELLGV</sequence>
<dbReference type="InterPro" id="IPR052961">
    <property type="entry name" value="Oxido-Kinase-like_Enzymes"/>
</dbReference>
<dbReference type="InterPro" id="IPR011009">
    <property type="entry name" value="Kinase-like_dom_sf"/>
</dbReference>
<protein>
    <recommendedName>
        <fullName evidence="1">CHK kinase-like domain-containing protein</fullName>
    </recommendedName>
</protein>
<dbReference type="PANTHER" id="PTHR23020:SF41">
    <property type="entry name" value="AMINOGLYCOSIDE PHOSPHOTRANSFERASE DOMAIN-CONTAINING PROTEIN"/>
    <property type="match status" value="1"/>
</dbReference>
<dbReference type="Gene3D" id="3.90.1200.10">
    <property type="match status" value="1"/>
</dbReference>
<feature type="domain" description="CHK kinase-like" evidence="1">
    <location>
        <begin position="132"/>
        <end position="317"/>
    </location>
</feature>
<dbReference type="PANTHER" id="PTHR23020">
    <property type="entry name" value="UNCHARACTERIZED NUCLEAR HORMONE RECEPTOR-RELATED"/>
    <property type="match status" value="1"/>
</dbReference>
<accession>A0A395MWC7</accession>
<name>A0A395MWC7_9HYPO</name>
<dbReference type="Proteomes" id="UP000265631">
    <property type="component" value="Unassembled WGS sequence"/>
</dbReference>